<dbReference type="InterPro" id="IPR006128">
    <property type="entry name" value="Lipoprotein_PsaA-like"/>
</dbReference>
<dbReference type="GO" id="GO:0030001">
    <property type="term" value="P:metal ion transport"/>
    <property type="evidence" value="ECO:0007669"/>
    <property type="project" value="InterPro"/>
</dbReference>
<reference evidence="6 7" key="1">
    <citation type="submission" date="2019-07" db="EMBL/GenBank/DDBJ databases">
        <authorList>
            <person name="Park Y.J."/>
            <person name="Jeong S.E."/>
            <person name="Jung H.S."/>
        </authorList>
    </citation>
    <scope>NUCLEOTIDE SEQUENCE [LARGE SCALE GENOMIC DNA]</scope>
    <source>
        <strain evidence="7">P16(2019)</strain>
    </source>
</reference>
<dbReference type="GO" id="GO:0007155">
    <property type="term" value="P:cell adhesion"/>
    <property type="evidence" value="ECO:0007669"/>
    <property type="project" value="InterPro"/>
</dbReference>
<dbReference type="PANTHER" id="PTHR42953:SF1">
    <property type="entry name" value="METAL-BINDING PROTEIN HI_0362-RELATED"/>
    <property type="match status" value="1"/>
</dbReference>
<dbReference type="GO" id="GO:0046872">
    <property type="term" value="F:metal ion binding"/>
    <property type="evidence" value="ECO:0007669"/>
    <property type="project" value="UniProtKB-KW"/>
</dbReference>
<dbReference type="InterPro" id="IPR050492">
    <property type="entry name" value="Bact_metal-bind_prot9"/>
</dbReference>
<evidence type="ECO:0000256" key="1">
    <source>
        <dbReference type="ARBA" id="ARBA00004196"/>
    </source>
</evidence>
<dbReference type="OrthoDB" id="9793396at2"/>
<dbReference type="Proteomes" id="UP000318521">
    <property type="component" value="Unassembled WGS sequence"/>
</dbReference>
<organism evidence="6 7">
    <name type="scientific">Alkalicoccobacillus porphyridii</name>
    <dbReference type="NCBI Taxonomy" id="2597270"/>
    <lineage>
        <taxon>Bacteria</taxon>
        <taxon>Bacillati</taxon>
        <taxon>Bacillota</taxon>
        <taxon>Bacilli</taxon>
        <taxon>Bacillales</taxon>
        <taxon>Bacillaceae</taxon>
        <taxon>Alkalicoccobacillus</taxon>
    </lineage>
</organism>
<dbReference type="Gene3D" id="3.40.50.1980">
    <property type="entry name" value="Nitrogenase molybdenum iron protein domain"/>
    <property type="match status" value="2"/>
</dbReference>
<evidence type="ECO:0000256" key="5">
    <source>
        <dbReference type="RuleBase" id="RU003512"/>
    </source>
</evidence>
<dbReference type="GO" id="GO:0030313">
    <property type="term" value="C:cell envelope"/>
    <property type="evidence" value="ECO:0007669"/>
    <property type="project" value="UniProtKB-SubCell"/>
</dbReference>
<comment type="subcellular location">
    <subcellularLocation>
        <location evidence="1">Cell envelope</location>
    </subcellularLocation>
</comment>
<gene>
    <name evidence="6" type="ORF">FN960_05685</name>
</gene>
<keyword evidence="7" id="KW-1185">Reference proteome</keyword>
<comment type="caution">
    <text evidence="6">The sequence shown here is derived from an EMBL/GenBank/DDBJ whole genome shotgun (WGS) entry which is preliminary data.</text>
</comment>
<proteinExistence type="inferred from homology"/>
<dbReference type="SUPFAM" id="SSF53807">
    <property type="entry name" value="Helical backbone' metal receptor"/>
    <property type="match status" value="1"/>
</dbReference>
<protein>
    <submittedName>
        <fullName evidence="6">Manganese transporter</fullName>
    </submittedName>
</protein>
<evidence type="ECO:0000256" key="4">
    <source>
        <dbReference type="ARBA" id="ARBA00022729"/>
    </source>
</evidence>
<dbReference type="PRINTS" id="PR00691">
    <property type="entry name" value="ADHESINB"/>
</dbReference>
<dbReference type="AlphaFoldDB" id="A0A554A0L3"/>
<accession>A0A554A0L3</accession>
<evidence type="ECO:0000313" key="7">
    <source>
        <dbReference type="Proteomes" id="UP000318521"/>
    </source>
</evidence>
<dbReference type="InterPro" id="IPR006129">
    <property type="entry name" value="AdhesinB"/>
</dbReference>
<dbReference type="EMBL" id="VLXZ01000003">
    <property type="protein sequence ID" value="TSB47231.1"/>
    <property type="molecule type" value="Genomic_DNA"/>
</dbReference>
<dbReference type="Pfam" id="PF01297">
    <property type="entry name" value="ZnuA"/>
    <property type="match status" value="1"/>
</dbReference>
<sequence>MLALLCLLRAILFLGGLCVNTFKVVVGSVSCLALLAACQSDTTDGTENESIDIVTTIAQIADPLSVIGGEHINVTALMGPGVDPHLYEATQSDISTLQNADLIFYSGLHLEANMMDVFSNSSVPSVAISETIPEADLLLDEEGSIDPHVWFDPSLWMIALDEAVEEIKDAVPDHADEFEANKVAYFKELEEMQQQAEQTFANIPVEQRVLVTAHDAFGYFGRVNQLEVVALQGLSTESEIGLSDVQSTIDTIIEKEVPAVFVETSISDSSIRSVIDGAAKAGVEVELGGELYSDAMGEEGTEVGTYIGMYQHNVTTIAEALSK</sequence>
<dbReference type="PRINTS" id="PR00690">
    <property type="entry name" value="ADHESNFAMILY"/>
</dbReference>
<evidence type="ECO:0000256" key="2">
    <source>
        <dbReference type="ARBA" id="ARBA00022448"/>
    </source>
</evidence>
<dbReference type="InterPro" id="IPR006127">
    <property type="entry name" value="ZnuA-like"/>
</dbReference>
<keyword evidence="3" id="KW-0479">Metal-binding</keyword>
<name>A0A554A0L3_9BACI</name>
<keyword evidence="4" id="KW-0732">Signal</keyword>
<keyword evidence="2 5" id="KW-0813">Transport</keyword>
<dbReference type="PANTHER" id="PTHR42953">
    <property type="entry name" value="HIGH-AFFINITY ZINC UPTAKE SYSTEM PROTEIN ZNUA-RELATED"/>
    <property type="match status" value="1"/>
</dbReference>
<comment type="similarity">
    <text evidence="5">Belongs to the bacterial solute-binding protein 9 family.</text>
</comment>
<evidence type="ECO:0000313" key="6">
    <source>
        <dbReference type="EMBL" id="TSB47231.1"/>
    </source>
</evidence>
<evidence type="ECO:0000256" key="3">
    <source>
        <dbReference type="ARBA" id="ARBA00022723"/>
    </source>
</evidence>